<organism evidence="9 10">
    <name type="scientific">Natranaerobius trueperi</name>
    <dbReference type="NCBI Taxonomy" id="759412"/>
    <lineage>
        <taxon>Bacteria</taxon>
        <taxon>Bacillati</taxon>
        <taxon>Bacillota</taxon>
        <taxon>Clostridia</taxon>
        <taxon>Natranaerobiales</taxon>
        <taxon>Natranaerobiaceae</taxon>
        <taxon>Natranaerobius</taxon>
    </lineage>
</organism>
<dbReference type="Pfam" id="PF25145">
    <property type="entry name" value="NfeD1b_N"/>
    <property type="match status" value="1"/>
</dbReference>
<dbReference type="Pfam" id="PF24961">
    <property type="entry name" value="NfeD_membrane"/>
    <property type="match status" value="1"/>
</dbReference>
<name>A0A226BVN6_9FIRM</name>
<keyword evidence="3 5" id="KW-1133">Transmembrane helix</keyword>
<evidence type="ECO:0000256" key="5">
    <source>
        <dbReference type="SAM" id="Phobius"/>
    </source>
</evidence>
<dbReference type="GO" id="GO:0004252">
    <property type="term" value="F:serine-type endopeptidase activity"/>
    <property type="evidence" value="ECO:0007669"/>
    <property type="project" value="InterPro"/>
</dbReference>
<dbReference type="Proteomes" id="UP000214588">
    <property type="component" value="Unassembled WGS sequence"/>
</dbReference>
<dbReference type="GO" id="GO:0006508">
    <property type="term" value="P:proteolysis"/>
    <property type="evidence" value="ECO:0007669"/>
    <property type="project" value="InterPro"/>
</dbReference>
<evidence type="ECO:0000256" key="1">
    <source>
        <dbReference type="ARBA" id="ARBA00004141"/>
    </source>
</evidence>
<keyword evidence="2 5" id="KW-0812">Transmembrane</keyword>
<evidence type="ECO:0000313" key="9">
    <source>
        <dbReference type="EMBL" id="OWZ83056.1"/>
    </source>
</evidence>
<dbReference type="GO" id="GO:0004176">
    <property type="term" value="F:ATP-dependent peptidase activity"/>
    <property type="evidence" value="ECO:0007669"/>
    <property type="project" value="InterPro"/>
</dbReference>
<feature type="domain" description="NfeD integral membrane" evidence="7">
    <location>
        <begin position="235"/>
        <end position="349"/>
    </location>
</feature>
<feature type="transmembrane region" description="Helical" evidence="5">
    <location>
        <begin position="305"/>
        <end position="324"/>
    </location>
</feature>
<evidence type="ECO:0000259" key="8">
    <source>
        <dbReference type="Pfam" id="PF25145"/>
    </source>
</evidence>
<keyword evidence="4 5" id="KW-0472">Membrane</keyword>
<feature type="transmembrane region" description="Helical" evidence="5">
    <location>
        <begin position="330"/>
        <end position="353"/>
    </location>
</feature>
<keyword evidence="10" id="KW-1185">Reference proteome</keyword>
<reference evidence="9 10" key="1">
    <citation type="submission" date="2017-06" db="EMBL/GenBank/DDBJ databases">
        <title>Draft Genome Sequence of Natranaerobius trueperi halophilic, alkalithermophilic bacteria from soda lakes.</title>
        <authorList>
            <person name="Zhao B."/>
        </authorList>
    </citation>
    <scope>NUCLEOTIDE SEQUENCE [LARGE SCALE GENOMIC DNA]</scope>
    <source>
        <strain evidence="9 10">DSM 18760</strain>
    </source>
</reference>
<dbReference type="Gene3D" id="2.40.50.140">
    <property type="entry name" value="Nucleic acid-binding proteins"/>
    <property type="match status" value="1"/>
</dbReference>
<dbReference type="InterPro" id="IPR002810">
    <property type="entry name" value="NfeD-like_C"/>
</dbReference>
<dbReference type="PANTHER" id="PTHR33507">
    <property type="entry name" value="INNER MEMBRANE PROTEIN YBBJ"/>
    <property type="match status" value="1"/>
</dbReference>
<dbReference type="Pfam" id="PF01957">
    <property type="entry name" value="NfeD"/>
    <property type="match status" value="1"/>
</dbReference>
<dbReference type="PANTHER" id="PTHR33507:SF3">
    <property type="entry name" value="INNER MEMBRANE PROTEIN YBBJ"/>
    <property type="match status" value="1"/>
</dbReference>
<dbReference type="OrthoDB" id="9806253at2"/>
<dbReference type="PRINTS" id="PR00127">
    <property type="entry name" value="CLPPROTEASEP"/>
</dbReference>
<feature type="domain" description="NfeD-like C-terminal" evidence="6">
    <location>
        <begin position="382"/>
        <end position="435"/>
    </location>
</feature>
<dbReference type="EMBL" id="NIQC01000028">
    <property type="protein sequence ID" value="OWZ83056.1"/>
    <property type="molecule type" value="Genomic_DNA"/>
</dbReference>
<feature type="transmembrane region" description="Helical" evidence="5">
    <location>
        <begin position="230"/>
        <end position="250"/>
    </location>
</feature>
<dbReference type="CDD" id="cd07021">
    <property type="entry name" value="Clp_protease_NfeD_like"/>
    <property type="match status" value="1"/>
</dbReference>
<dbReference type="SUPFAM" id="SSF52096">
    <property type="entry name" value="ClpP/crotonase"/>
    <property type="match status" value="1"/>
</dbReference>
<dbReference type="AlphaFoldDB" id="A0A226BVN6"/>
<dbReference type="GO" id="GO:0005886">
    <property type="term" value="C:plasma membrane"/>
    <property type="evidence" value="ECO:0007669"/>
    <property type="project" value="TreeGrafter"/>
</dbReference>
<comment type="subcellular location">
    <subcellularLocation>
        <location evidence="1">Membrane</location>
        <topology evidence="1">Multi-pass membrane protein</topology>
    </subcellularLocation>
</comment>
<feature type="domain" description="NfeD1b N-terminal" evidence="8">
    <location>
        <begin position="35"/>
        <end position="218"/>
    </location>
</feature>
<comment type="caution">
    <text evidence="9">The sequence shown here is derived from an EMBL/GenBank/DDBJ whole genome shotgun (WGS) entry which is preliminary data.</text>
</comment>
<accession>A0A226BVN6</accession>
<gene>
    <name evidence="9" type="ORF">CDO51_10505</name>
</gene>
<evidence type="ECO:0000256" key="4">
    <source>
        <dbReference type="ARBA" id="ARBA00023136"/>
    </source>
</evidence>
<evidence type="ECO:0000259" key="6">
    <source>
        <dbReference type="Pfam" id="PF01957"/>
    </source>
</evidence>
<dbReference type="InterPro" id="IPR052165">
    <property type="entry name" value="Membrane_assoc_protease"/>
</dbReference>
<protein>
    <submittedName>
        <fullName evidence="9">Uncharacterized protein</fullName>
    </submittedName>
</protein>
<evidence type="ECO:0000313" key="10">
    <source>
        <dbReference type="Proteomes" id="UP000214588"/>
    </source>
</evidence>
<dbReference type="Gene3D" id="3.90.226.10">
    <property type="entry name" value="2-enoyl-CoA Hydratase, Chain A, domain 1"/>
    <property type="match status" value="1"/>
</dbReference>
<dbReference type="InterPro" id="IPR029045">
    <property type="entry name" value="ClpP/crotonase-like_dom_sf"/>
</dbReference>
<sequence>MKMGERTLILLIIFLLGIMATVSNGAGASSDSEQTVYVVPVEGNIERGLYAFMNRAFESAKEENADMILLDINTPGGTLDAAFDIKDLIVYEDIPVNAFVSGRAASAGAFLALAADELYMGPSTNMGAAEARMGQEVADEKVMSMWESEMRSVAEDRDPEIAAAMVRREIEINGLVSQGELLTINEREAKEHGMADGVVSDYQGLLNKTGFDNAEIIEYDMAWAERLARFITSPTVASILLTLGMAGLIIEITTMGFGVAGSISLLSFGLFFGGHIFAGFAGYEVLLFFLAGIVLLLLEAFVAGFGVLGLLGIVSFGFAITMSAENTQLGMMMLLYSIIGTVIILAVAFRFFVKSRFWDRIILRHQEEKDHGYVGTNTEHRELVGLTGKTETPLRPAGTARIEYERIDVVSEGGYIPQNKEIKITEVEGSRIVVQELIKEEEEGK</sequence>
<dbReference type="RefSeq" id="WP_089024222.1">
    <property type="nucleotide sequence ID" value="NZ_NIQC01000028.1"/>
</dbReference>
<dbReference type="InterPro" id="IPR012340">
    <property type="entry name" value="NA-bd_OB-fold"/>
</dbReference>
<dbReference type="InterPro" id="IPR001907">
    <property type="entry name" value="ClpP"/>
</dbReference>
<feature type="transmembrane region" description="Helical" evidence="5">
    <location>
        <begin position="280"/>
        <end position="298"/>
    </location>
</feature>
<proteinExistence type="predicted"/>
<dbReference type="InterPro" id="IPR056738">
    <property type="entry name" value="NfeD1b_N"/>
</dbReference>
<dbReference type="InterPro" id="IPR056739">
    <property type="entry name" value="NfeD_membrane"/>
</dbReference>
<evidence type="ECO:0000256" key="3">
    <source>
        <dbReference type="ARBA" id="ARBA00022989"/>
    </source>
</evidence>
<evidence type="ECO:0000256" key="2">
    <source>
        <dbReference type="ARBA" id="ARBA00022692"/>
    </source>
</evidence>
<evidence type="ECO:0000259" key="7">
    <source>
        <dbReference type="Pfam" id="PF24961"/>
    </source>
</evidence>